<evidence type="ECO:0000313" key="17">
    <source>
        <dbReference type="EMBL" id="KAJ1118324.1"/>
    </source>
</evidence>
<dbReference type="GO" id="GO:0016020">
    <property type="term" value="C:membrane"/>
    <property type="evidence" value="ECO:0007669"/>
    <property type="project" value="UniProtKB-SubCell"/>
</dbReference>
<feature type="domain" description="TIR" evidence="15">
    <location>
        <begin position="375"/>
        <end position="512"/>
    </location>
</feature>
<dbReference type="SUPFAM" id="SSF52200">
    <property type="entry name" value="Toll/Interleukin receptor TIR domain"/>
    <property type="match status" value="1"/>
</dbReference>
<dbReference type="GO" id="GO:0004908">
    <property type="term" value="F:interleukin-1 receptor activity"/>
    <property type="evidence" value="ECO:0007669"/>
    <property type="project" value="InterPro"/>
</dbReference>
<dbReference type="InterPro" id="IPR000157">
    <property type="entry name" value="TIR_dom"/>
</dbReference>
<dbReference type="InterPro" id="IPR015621">
    <property type="entry name" value="IL-1_rcpt_fam"/>
</dbReference>
<dbReference type="PRINTS" id="PR01537">
    <property type="entry name" value="INTRLKN1R1F"/>
</dbReference>
<dbReference type="Gene3D" id="3.40.50.10140">
    <property type="entry name" value="Toll/interleukin-1 receptor homology (TIR) domain"/>
    <property type="match status" value="1"/>
</dbReference>
<dbReference type="PRINTS" id="PR01536">
    <property type="entry name" value="INTRLKN1R12F"/>
</dbReference>
<dbReference type="InterPro" id="IPR013783">
    <property type="entry name" value="Ig-like_fold"/>
</dbReference>
<dbReference type="FunFam" id="2.60.40.10:FF:000188">
    <property type="entry name" value="Interleukin-1 receptor accessory protein-like 1"/>
    <property type="match status" value="1"/>
</dbReference>
<keyword evidence="7 14" id="KW-1133">Transmembrane helix</keyword>
<dbReference type="Proteomes" id="UP001066276">
    <property type="component" value="Chromosome 8"/>
</dbReference>
<evidence type="ECO:0000256" key="11">
    <source>
        <dbReference type="ARBA" id="ARBA00023170"/>
    </source>
</evidence>
<keyword evidence="3 14" id="KW-0812">Transmembrane</keyword>
<sequence>MWLLSSTAAPNSTAQLLSFNSTTWQSTETVEVMENEAFVIKPEEFELEEDGDNVSWYNERTNQKITTEEGHRVHSSLEKLWFLPTSIKDTGSYTFIVWNITSELWRQRYQVNVHEFSMGLCYHQKTLYHPNVVNKAAADITCIIAENYRVKGPITWYKDCRPINGQKYFMERTQLVIKDLTRKDKGIYTCQFTHDHDGREFNVTQSRRLQIQAPSATIFPVFATPRNDTIEVELGSSVNIACSAFLGYSKQIADFILWDVNGNEVKASESSRFRVHTKRSLNESYTTAILTITEIRREDLISNFTCFAQNTKGWNKSSVTLIMKVKDFQKHIWMCFIIFKIIILLIILLWKIYRVDVVLMYRDMFQPLRFKDDGKIYDAYVVYARKSHTGVNETDPVEFFVYNILLDVLENKCGYTLYVHGRNPQPGEEISTAADWSISKSRRIILILNSELVENEEFAFEQQIGLYSALVSNNLKVIIIEMDKIVDDIKNIPDLSSAILEKDDHANLLAAMEAQAKFLSAITFDKLKASAMSTSGIGAARFMLLDEFMFIKDFASMIYVLFLYFLG</sequence>
<feature type="domain" description="Ig-like" evidence="16">
    <location>
        <begin position="140"/>
        <end position="210"/>
    </location>
</feature>
<evidence type="ECO:0000259" key="15">
    <source>
        <dbReference type="PROSITE" id="PS50104"/>
    </source>
</evidence>
<dbReference type="PANTHER" id="PTHR11890">
    <property type="entry name" value="INTERLEUKIN-1 RECEPTOR FAMILY MEMBER"/>
    <property type="match status" value="1"/>
</dbReference>
<keyword evidence="10" id="KW-1015">Disulfide bond</keyword>
<dbReference type="InterPro" id="IPR004074">
    <property type="entry name" value="IL-1_rcpt_I/II-typ"/>
</dbReference>
<evidence type="ECO:0000256" key="12">
    <source>
        <dbReference type="ARBA" id="ARBA00023180"/>
    </source>
</evidence>
<protein>
    <submittedName>
        <fullName evidence="17">Uncharacterized protein</fullName>
    </submittedName>
</protein>
<keyword evidence="11" id="KW-0675">Receptor</keyword>
<dbReference type="InterPro" id="IPR003599">
    <property type="entry name" value="Ig_sub"/>
</dbReference>
<dbReference type="AlphaFoldDB" id="A0AAV7NUM8"/>
<evidence type="ECO:0000256" key="14">
    <source>
        <dbReference type="SAM" id="Phobius"/>
    </source>
</evidence>
<dbReference type="FunFam" id="2.60.40.10:FF:000284">
    <property type="entry name" value="interleukin-1 receptor accessory protein-like 1"/>
    <property type="match status" value="1"/>
</dbReference>
<dbReference type="InterPro" id="IPR013098">
    <property type="entry name" value="Ig_I-set"/>
</dbReference>
<feature type="domain" description="Ig-like" evidence="16">
    <location>
        <begin position="214"/>
        <end position="322"/>
    </location>
</feature>
<name>A0AAV7NUM8_PLEWA</name>
<evidence type="ECO:0000256" key="5">
    <source>
        <dbReference type="ARBA" id="ARBA00022737"/>
    </source>
</evidence>
<accession>A0AAV7NUM8</accession>
<dbReference type="PROSITE" id="PS50835">
    <property type="entry name" value="IG_LIKE"/>
    <property type="match status" value="2"/>
</dbReference>
<evidence type="ECO:0000256" key="3">
    <source>
        <dbReference type="ARBA" id="ARBA00022692"/>
    </source>
</evidence>
<evidence type="ECO:0000256" key="7">
    <source>
        <dbReference type="ARBA" id="ARBA00022989"/>
    </source>
</evidence>
<evidence type="ECO:0000256" key="2">
    <source>
        <dbReference type="ARBA" id="ARBA00009752"/>
    </source>
</evidence>
<dbReference type="InterPro" id="IPR036179">
    <property type="entry name" value="Ig-like_dom_sf"/>
</dbReference>
<keyword evidence="4" id="KW-0732">Signal</keyword>
<proteinExistence type="inferred from homology"/>
<evidence type="ECO:0000256" key="9">
    <source>
        <dbReference type="ARBA" id="ARBA00023136"/>
    </source>
</evidence>
<evidence type="ECO:0000259" key="16">
    <source>
        <dbReference type="PROSITE" id="PS50835"/>
    </source>
</evidence>
<dbReference type="EMBL" id="JANPWB010000012">
    <property type="protein sequence ID" value="KAJ1118324.1"/>
    <property type="molecule type" value="Genomic_DNA"/>
</dbReference>
<dbReference type="GO" id="GO:0016787">
    <property type="term" value="F:hydrolase activity"/>
    <property type="evidence" value="ECO:0007669"/>
    <property type="project" value="UniProtKB-KW"/>
</dbReference>
<keyword evidence="5" id="KW-0677">Repeat</keyword>
<comment type="caution">
    <text evidence="17">The sequence shown here is derived from an EMBL/GenBank/DDBJ whole genome shotgun (WGS) entry which is preliminary data.</text>
</comment>
<evidence type="ECO:0000256" key="6">
    <source>
        <dbReference type="ARBA" id="ARBA00022801"/>
    </source>
</evidence>
<keyword evidence="9 14" id="KW-0472">Membrane</keyword>
<evidence type="ECO:0000256" key="13">
    <source>
        <dbReference type="ARBA" id="ARBA00023319"/>
    </source>
</evidence>
<dbReference type="SMART" id="SM00255">
    <property type="entry name" value="TIR"/>
    <property type="match status" value="1"/>
</dbReference>
<dbReference type="Pfam" id="PF01582">
    <property type="entry name" value="TIR"/>
    <property type="match status" value="1"/>
</dbReference>
<comment type="subcellular location">
    <subcellularLocation>
        <location evidence="1">Membrane</location>
        <topology evidence="1">Single-pass type I membrane protein</topology>
    </subcellularLocation>
</comment>
<dbReference type="PROSITE" id="PS50104">
    <property type="entry name" value="TIR"/>
    <property type="match status" value="1"/>
</dbReference>
<evidence type="ECO:0000256" key="10">
    <source>
        <dbReference type="ARBA" id="ARBA00023157"/>
    </source>
</evidence>
<dbReference type="PANTHER" id="PTHR11890:SF7">
    <property type="entry name" value="INTERLEUKIN-1 RECEPTOR-LIKE 1"/>
    <property type="match status" value="1"/>
</dbReference>
<feature type="transmembrane region" description="Helical" evidence="14">
    <location>
        <begin position="331"/>
        <end position="353"/>
    </location>
</feature>
<feature type="transmembrane region" description="Helical" evidence="14">
    <location>
        <begin position="549"/>
        <end position="566"/>
    </location>
</feature>
<keyword evidence="13" id="KW-0393">Immunoglobulin domain</keyword>
<dbReference type="GO" id="GO:0002113">
    <property type="term" value="F:interleukin-33 binding"/>
    <property type="evidence" value="ECO:0007669"/>
    <property type="project" value="TreeGrafter"/>
</dbReference>
<evidence type="ECO:0000313" key="18">
    <source>
        <dbReference type="Proteomes" id="UP001066276"/>
    </source>
</evidence>
<dbReference type="Pfam" id="PF07679">
    <property type="entry name" value="I-set"/>
    <property type="match status" value="1"/>
</dbReference>
<comment type="similarity">
    <text evidence="2">Belongs to the interleukin-1 receptor family.</text>
</comment>
<reference evidence="17" key="1">
    <citation type="journal article" date="2022" name="bioRxiv">
        <title>Sequencing and chromosome-scale assembly of the giantPleurodeles waltlgenome.</title>
        <authorList>
            <person name="Brown T."/>
            <person name="Elewa A."/>
            <person name="Iarovenko S."/>
            <person name="Subramanian E."/>
            <person name="Araus A.J."/>
            <person name="Petzold A."/>
            <person name="Susuki M."/>
            <person name="Suzuki K.-i.T."/>
            <person name="Hayashi T."/>
            <person name="Toyoda A."/>
            <person name="Oliveira C."/>
            <person name="Osipova E."/>
            <person name="Leigh N.D."/>
            <person name="Simon A."/>
            <person name="Yun M.H."/>
        </authorList>
    </citation>
    <scope>NUCLEOTIDE SEQUENCE</scope>
    <source>
        <strain evidence="17">20211129_DDA</strain>
        <tissue evidence="17">Liver</tissue>
    </source>
</reference>
<keyword evidence="8" id="KW-0520">NAD</keyword>
<evidence type="ECO:0000256" key="8">
    <source>
        <dbReference type="ARBA" id="ARBA00023027"/>
    </source>
</evidence>
<gene>
    <name evidence="17" type="ORF">NDU88_006517</name>
</gene>
<dbReference type="InterPro" id="IPR007110">
    <property type="entry name" value="Ig-like_dom"/>
</dbReference>
<dbReference type="InterPro" id="IPR035897">
    <property type="entry name" value="Toll_tir_struct_dom_sf"/>
</dbReference>
<keyword evidence="18" id="KW-1185">Reference proteome</keyword>
<dbReference type="SMART" id="SM00409">
    <property type="entry name" value="IG"/>
    <property type="match status" value="3"/>
</dbReference>
<keyword evidence="6" id="KW-0378">Hydrolase</keyword>
<organism evidence="17 18">
    <name type="scientific">Pleurodeles waltl</name>
    <name type="common">Iberian ribbed newt</name>
    <dbReference type="NCBI Taxonomy" id="8319"/>
    <lineage>
        <taxon>Eukaryota</taxon>
        <taxon>Metazoa</taxon>
        <taxon>Chordata</taxon>
        <taxon>Craniata</taxon>
        <taxon>Vertebrata</taxon>
        <taxon>Euteleostomi</taxon>
        <taxon>Amphibia</taxon>
        <taxon>Batrachia</taxon>
        <taxon>Caudata</taxon>
        <taxon>Salamandroidea</taxon>
        <taxon>Salamandridae</taxon>
        <taxon>Pleurodelinae</taxon>
        <taxon>Pleurodeles</taxon>
    </lineage>
</organism>
<keyword evidence="12" id="KW-0325">Glycoprotein</keyword>
<evidence type="ECO:0000256" key="4">
    <source>
        <dbReference type="ARBA" id="ARBA00022729"/>
    </source>
</evidence>
<evidence type="ECO:0000256" key="1">
    <source>
        <dbReference type="ARBA" id="ARBA00004479"/>
    </source>
</evidence>
<dbReference type="Gene3D" id="2.60.40.10">
    <property type="entry name" value="Immunoglobulins"/>
    <property type="match status" value="3"/>
</dbReference>
<dbReference type="SUPFAM" id="SSF48726">
    <property type="entry name" value="Immunoglobulin"/>
    <property type="match status" value="3"/>
</dbReference>